<dbReference type="HAMAP" id="MF_00902">
    <property type="entry name" value="TatC"/>
    <property type="match status" value="1"/>
</dbReference>
<feature type="transmembrane region" description="Helical" evidence="5">
    <location>
        <begin position="49"/>
        <end position="67"/>
    </location>
</feature>
<dbReference type="Proteomes" id="UP000066284">
    <property type="component" value="Chromosome 1"/>
</dbReference>
<feature type="transmembrane region" description="Helical" evidence="5">
    <location>
        <begin position="108"/>
        <end position="129"/>
    </location>
</feature>
<protein>
    <recommendedName>
        <fullName evidence="5">Sec-independent protein translocase protein TatC</fullName>
    </recommendedName>
</protein>
<evidence type="ECO:0000256" key="2">
    <source>
        <dbReference type="ARBA" id="ARBA00022692"/>
    </source>
</evidence>
<proteinExistence type="inferred from homology"/>
<gene>
    <name evidence="5 6" type="primary">tatC</name>
    <name evidence="6" type="ORF">NITINOP_1963</name>
</gene>
<name>A0A0S4KRG5_9BACT</name>
<keyword evidence="5" id="KW-0811">Translocation</keyword>
<evidence type="ECO:0000256" key="3">
    <source>
        <dbReference type="ARBA" id="ARBA00022989"/>
    </source>
</evidence>
<accession>A0A0S4KRG5</accession>
<evidence type="ECO:0000256" key="4">
    <source>
        <dbReference type="ARBA" id="ARBA00023136"/>
    </source>
</evidence>
<comment type="subcellular location">
    <subcellularLocation>
        <location evidence="5">Cell membrane</location>
        <topology evidence="5">Multi-pass membrane protein</topology>
    </subcellularLocation>
    <subcellularLocation>
        <location evidence="1">Membrane</location>
        <topology evidence="1">Multi-pass membrane protein</topology>
    </subcellularLocation>
</comment>
<keyword evidence="2 5" id="KW-0812">Transmembrane</keyword>
<feature type="transmembrane region" description="Helical" evidence="5">
    <location>
        <begin position="260"/>
        <end position="278"/>
    </location>
</feature>
<dbReference type="AlphaFoldDB" id="A0A0S4KRG5"/>
<comment type="similarity">
    <text evidence="5">Belongs to the TatC family.</text>
</comment>
<dbReference type="KEGG" id="nio:NITINOP_1963"/>
<dbReference type="EMBL" id="LN885086">
    <property type="protein sequence ID" value="CUQ66935.1"/>
    <property type="molecule type" value="Genomic_DNA"/>
</dbReference>
<reference evidence="7" key="1">
    <citation type="submission" date="2015-09" db="EMBL/GenBank/DDBJ databases">
        <authorList>
            <person name="Daims H."/>
        </authorList>
    </citation>
    <scope>NUCLEOTIDE SEQUENCE [LARGE SCALE GENOMIC DNA]</scope>
</reference>
<keyword evidence="5" id="KW-0653">Protein transport</keyword>
<dbReference type="NCBIfam" id="TIGR00945">
    <property type="entry name" value="tatC"/>
    <property type="match status" value="1"/>
</dbReference>
<dbReference type="GO" id="GO:0065002">
    <property type="term" value="P:intracellular protein transmembrane transport"/>
    <property type="evidence" value="ECO:0007669"/>
    <property type="project" value="TreeGrafter"/>
</dbReference>
<comment type="function">
    <text evidence="5">Part of the twin-arginine translocation (Tat) system that transports large folded proteins containing a characteristic twin-arginine motif in their signal peptide across membranes.</text>
</comment>
<comment type="subunit">
    <text evidence="5">Forms a complex with TatA.</text>
</comment>
<dbReference type="PRINTS" id="PR01840">
    <property type="entry name" value="TATCFAMILY"/>
</dbReference>
<evidence type="ECO:0000256" key="1">
    <source>
        <dbReference type="ARBA" id="ARBA00004141"/>
    </source>
</evidence>
<keyword evidence="7" id="KW-1185">Reference proteome</keyword>
<dbReference type="GO" id="GO:0043953">
    <property type="term" value="P:protein transport by the Tat complex"/>
    <property type="evidence" value="ECO:0007669"/>
    <property type="project" value="UniProtKB-UniRule"/>
</dbReference>
<keyword evidence="5" id="KW-0813">Transport</keyword>
<feature type="transmembrane region" description="Helical" evidence="5">
    <location>
        <begin position="150"/>
        <end position="178"/>
    </location>
</feature>
<keyword evidence="4 5" id="KW-0472">Membrane</keyword>
<evidence type="ECO:0000313" key="6">
    <source>
        <dbReference type="EMBL" id="CUQ66935.1"/>
    </source>
</evidence>
<dbReference type="STRING" id="1715989.NITINOP_1963"/>
<dbReference type="GO" id="GO:0033281">
    <property type="term" value="C:TAT protein transport complex"/>
    <property type="evidence" value="ECO:0007669"/>
    <property type="project" value="UniProtKB-UniRule"/>
</dbReference>
<keyword evidence="3 5" id="KW-1133">Transmembrane helix</keyword>
<dbReference type="OrthoDB" id="9777044at2"/>
<dbReference type="PANTHER" id="PTHR30371">
    <property type="entry name" value="SEC-INDEPENDENT PROTEIN TRANSLOCASE PROTEIN TATC"/>
    <property type="match status" value="1"/>
</dbReference>
<evidence type="ECO:0000313" key="7">
    <source>
        <dbReference type="Proteomes" id="UP000066284"/>
    </source>
</evidence>
<dbReference type="Pfam" id="PF00902">
    <property type="entry name" value="TatC"/>
    <property type="match status" value="1"/>
</dbReference>
<keyword evidence="5" id="KW-1003">Cell membrane</keyword>
<sequence>MRRRVEGPRSWRGDVLKQFNQWLQETIFKPLEDKKMPVMEHLVEFQVRLTRATIVTAIVFVGTFFFADTLVKWLRVPLQNMFVPSTLSWEPTDLPTVPFVFLAPAEALWQNVKVAGLFAIVLAVPYILYEIWRFVVPGLHVQERRFVGPFVCIGAVAFYAGAAFSFFFVLPFALNFLISYGVNAGFTPQISIAQYVGFALWFLLVFGLIFEVPLALTIMAKLGWVDAPFLIRYWKWALLGSFIIAAILTPTPDPFNQTLMAGPMFLLYWVGILGAKFFGKQQEAEAAGTGMASAAAGAGGRGVVAMPKSSESEYVGVPSSGSRR</sequence>
<dbReference type="PANTHER" id="PTHR30371:SF0">
    <property type="entry name" value="SEC-INDEPENDENT PROTEIN TRANSLOCASE PROTEIN TATC, CHLOROPLASTIC-RELATED"/>
    <property type="match status" value="1"/>
</dbReference>
<feature type="transmembrane region" description="Helical" evidence="5">
    <location>
        <begin position="230"/>
        <end position="248"/>
    </location>
</feature>
<feature type="transmembrane region" description="Helical" evidence="5">
    <location>
        <begin position="198"/>
        <end position="218"/>
    </location>
</feature>
<dbReference type="InterPro" id="IPR002033">
    <property type="entry name" value="TatC"/>
</dbReference>
<dbReference type="GO" id="GO:0009977">
    <property type="term" value="F:proton motive force dependent protein transmembrane transporter activity"/>
    <property type="evidence" value="ECO:0007669"/>
    <property type="project" value="TreeGrafter"/>
</dbReference>
<organism evidence="6 7">
    <name type="scientific">Candidatus Nitrospira inopinata</name>
    <dbReference type="NCBI Taxonomy" id="1715989"/>
    <lineage>
        <taxon>Bacteria</taxon>
        <taxon>Pseudomonadati</taxon>
        <taxon>Nitrospirota</taxon>
        <taxon>Nitrospiria</taxon>
        <taxon>Nitrospirales</taxon>
        <taxon>Nitrospiraceae</taxon>
        <taxon>Nitrospira</taxon>
    </lineage>
</organism>
<evidence type="ECO:0000256" key="5">
    <source>
        <dbReference type="HAMAP-Rule" id="MF_00902"/>
    </source>
</evidence>